<name>A0AAX6FBR9_IRIPA</name>
<protein>
    <submittedName>
        <fullName evidence="1">Uncharacterized protein</fullName>
    </submittedName>
</protein>
<reference evidence="1" key="2">
    <citation type="submission" date="2023-04" db="EMBL/GenBank/DDBJ databases">
        <authorList>
            <person name="Bruccoleri R.E."/>
            <person name="Oakeley E.J."/>
            <person name="Faust A.-M."/>
            <person name="Dessus-Babus S."/>
            <person name="Altorfer M."/>
            <person name="Burckhardt D."/>
            <person name="Oertli M."/>
            <person name="Naumann U."/>
            <person name="Petersen F."/>
            <person name="Wong J."/>
        </authorList>
    </citation>
    <scope>NUCLEOTIDE SEQUENCE</scope>
    <source>
        <strain evidence="1">GSM-AAB239-AS_SAM_17_03QT</strain>
        <tissue evidence="1">Leaf</tissue>
    </source>
</reference>
<reference evidence="1" key="1">
    <citation type="journal article" date="2023" name="GigaByte">
        <title>Genome assembly of the bearded iris, Iris pallida Lam.</title>
        <authorList>
            <person name="Bruccoleri R.E."/>
            <person name="Oakeley E.J."/>
            <person name="Faust A.M.E."/>
            <person name="Altorfer M."/>
            <person name="Dessus-Babus S."/>
            <person name="Burckhardt D."/>
            <person name="Oertli M."/>
            <person name="Naumann U."/>
            <person name="Petersen F."/>
            <person name="Wong J."/>
        </authorList>
    </citation>
    <scope>NUCLEOTIDE SEQUENCE</scope>
    <source>
        <strain evidence="1">GSM-AAB239-AS_SAM_17_03QT</strain>
    </source>
</reference>
<organism evidence="1 2">
    <name type="scientific">Iris pallida</name>
    <name type="common">Sweet iris</name>
    <dbReference type="NCBI Taxonomy" id="29817"/>
    <lineage>
        <taxon>Eukaryota</taxon>
        <taxon>Viridiplantae</taxon>
        <taxon>Streptophyta</taxon>
        <taxon>Embryophyta</taxon>
        <taxon>Tracheophyta</taxon>
        <taxon>Spermatophyta</taxon>
        <taxon>Magnoliopsida</taxon>
        <taxon>Liliopsida</taxon>
        <taxon>Asparagales</taxon>
        <taxon>Iridaceae</taxon>
        <taxon>Iridoideae</taxon>
        <taxon>Irideae</taxon>
        <taxon>Iris</taxon>
    </lineage>
</organism>
<evidence type="ECO:0000313" key="2">
    <source>
        <dbReference type="Proteomes" id="UP001140949"/>
    </source>
</evidence>
<keyword evidence="2" id="KW-1185">Reference proteome</keyword>
<dbReference type="EMBL" id="JANAVB010030220">
    <property type="protein sequence ID" value="KAJ6813756.1"/>
    <property type="molecule type" value="Genomic_DNA"/>
</dbReference>
<proteinExistence type="predicted"/>
<accession>A0AAX6FBR9</accession>
<sequence>MMMIYTHTPCPPKAFWIYLNDRRRSREKTFGLIFWVHVGYTKT</sequence>
<dbReference type="Proteomes" id="UP001140949">
    <property type="component" value="Unassembled WGS sequence"/>
</dbReference>
<gene>
    <name evidence="1" type="ORF">M6B38_143040</name>
</gene>
<evidence type="ECO:0000313" key="1">
    <source>
        <dbReference type="EMBL" id="KAJ6813756.1"/>
    </source>
</evidence>
<dbReference type="AlphaFoldDB" id="A0AAX6FBR9"/>
<comment type="caution">
    <text evidence="1">The sequence shown here is derived from an EMBL/GenBank/DDBJ whole genome shotgun (WGS) entry which is preliminary data.</text>
</comment>